<keyword evidence="4 6" id="KW-0670">Pyruvate</keyword>
<feature type="chain" id="PRO_5028543953" description="Pyruvoyl-dependent arginine decarboxylase subunit beta" evidence="6">
    <location>
        <begin position="1"/>
        <end position="43"/>
    </location>
</feature>
<dbReference type="Pfam" id="PF01862">
    <property type="entry name" value="PvlArgDC"/>
    <property type="match status" value="1"/>
</dbReference>
<dbReference type="InterPro" id="IPR002724">
    <property type="entry name" value="Pyruvoyl-dep_arg_deCO2ase"/>
</dbReference>
<evidence type="ECO:0000313" key="8">
    <source>
        <dbReference type="Proteomes" id="UP000510821"/>
    </source>
</evidence>
<dbReference type="Gene3D" id="3.50.20.10">
    <property type="entry name" value="Pyruvoyl-Dependent Histidine Decarboxylase, subunit B"/>
    <property type="match status" value="1"/>
</dbReference>
<dbReference type="EMBL" id="CP058998">
    <property type="protein sequence ID" value="QLJ52978.1"/>
    <property type="molecule type" value="Genomic_DNA"/>
</dbReference>
<dbReference type="InterPro" id="IPR016105">
    <property type="entry name" value="Pyr-dep_his/arg-deCO2ase_sand"/>
</dbReference>
<organism evidence="7 8">
    <name type="scientific">Fermentimicrarchaeum limneticum</name>
    <dbReference type="NCBI Taxonomy" id="2795018"/>
    <lineage>
        <taxon>Archaea</taxon>
        <taxon>Candidatus Micrarchaeota</taxon>
        <taxon>Candidatus Fermentimicrarchaeales</taxon>
        <taxon>Candidatus Fermentimicrarchaeaceae</taxon>
        <taxon>Candidatus Fermentimicrarchaeum</taxon>
    </lineage>
</organism>
<dbReference type="SFLD" id="SFLDG01170">
    <property type="entry name" value="Pyruvoyl-dependent_arginine_de"/>
    <property type="match status" value="1"/>
</dbReference>
<dbReference type="SUPFAM" id="SSF56271">
    <property type="entry name" value="Pyruvoyl-dependent histidine and arginine decarboxylases"/>
    <property type="match status" value="1"/>
</dbReference>
<dbReference type="EC" id="4.1.1.19" evidence="6"/>
<evidence type="ECO:0000256" key="1">
    <source>
        <dbReference type="ARBA" id="ARBA00007412"/>
    </source>
</evidence>
<evidence type="ECO:0000256" key="6">
    <source>
        <dbReference type="HAMAP-Rule" id="MF_01404"/>
    </source>
</evidence>
<accession>A0A7D6BM26</accession>
<reference evidence="8" key="1">
    <citation type="submission" date="2020-07" db="EMBL/GenBank/DDBJ databases">
        <title>Metabolic diversity and evolutionary history of the archaeal phylum ###Micrarchaeota### uncovered from a freshwater lake metagenome.</title>
        <authorList>
            <person name="Kadnikov V.V."/>
            <person name="Savvichev A.S."/>
            <person name="Mardanov A.V."/>
            <person name="Beletsky A.V."/>
            <person name="Chupakov A.V."/>
            <person name="Kokryatskaya N.M."/>
            <person name="Pimenov N.V."/>
            <person name="Ravin N.V."/>
        </authorList>
    </citation>
    <scope>NUCLEOTIDE SEQUENCE [LARGE SCALE GENOMIC DNA]</scope>
</reference>
<gene>
    <name evidence="6" type="primary">pdaD</name>
    <name evidence="7" type="ORF">Sv326_0803</name>
</gene>
<dbReference type="GO" id="GO:0008792">
    <property type="term" value="F:arginine decarboxylase activity"/>
    <property type="evidence" value="ECO:0007669"/>
    <property type="project" value="UniProtKB-UniRule"/>
</dbReference>
<sequence>MENFVPKKMFLTKGVGKDRDPLSSFERALKDAGIEKCNLVNVSSILPPGCEILPRDKGTGLLKPGQITFVVMSRNSSNESNRLIASSIGVAIPADKSMYGYLSEYHCFGETDEEAGEMAEDLAACMLASTLGIDFDVNQSWDEKEQLFKLSGKIVKTRNVAQSAIVDKDGMWMTVIAAAVLLLE</sequence>
<evidence type="ECO:0000313" key="7">
    <source>
        <dbReference type="EMBL" id="QLJ52978.1"/>
    </source>
</evidence>
<dbReference type="AlphaFoldDB" id="A0A7D6BM26"/>
<comment type="similarity">
    <text evidence="1 6">Belongs to the PdaD family.</text>
</comment>
<dbReference type="PANTHER" id="PTHR40438:SF1">
    <property type="entry name" value="PYRUVOYL-DEPENDENT ARGININE DECARBOXYLASE"/>
    <property type="match status" value="1"/>
</dbReference>
<feature type="site" description="Cleavage (non-hydrolytic)" evidence="6">
    <location>
        <begin position="43"/>
        <end position="44"/>
    </location>
</feature>
<name>A0A7D6BM26_FERL1</name>
<dbReference type="Proteomes" id="UP000510821">
    <property type="component" value="Chromosome"/>
</dbReference>
<dbReference type="InterPro" id="IPR016104">
    <property type="entry name" value="Pyr-dep_his/arg-deCO2ase"/>
</dbReference>
<dbReference type="HAMAP" id="MF_01404">
    <property type="entry name" value="PvlArgDC"/>
    <property type="match status" value="1"/>
</dbReference>
<comment type="catalytic activity">
    <reaction evidence="5 6">
        <text>L-arginine + H(+) = agmatine + CO2</text>
        <dbReference type="Rhea" id="RHEA:17641"/>
        <dbReference type="ChEBI" id="CHEBI:15378"/>
        <dbReference type="ChEBI" id="CHEBI:16526"/>
        <dbReference type="ChEBI" id="CHEBI:32682"/>
        <dbReference type="ChEBI" id="CHEBI:58145"/>
        <dbReference type="EC" id="4.1.1.19"/>
    </reaction>
</comment>
<feature type="chain" id="PRO_5028543952" description="Pyruvoyl-dependent arginine decarboxylase subunit alpha" evidence="6">
    <location>
        <begin position="44"/>
        <end position="184"/>
    </location>
</feature>
<dbReference type="NCBIfam" id="TIGR00286">
    <property type="entry name" value="pyruvoyl-dependent arginine decarboxylase"/>
    <property type="match status" value="1"/>
</dbReference>
<evidence type="ECO:0000256" key="5">
    <source>
        <dbReference type="ARBA" id="ARBA00049309"/>
    </source>
</evidence>
<dbReference type="SFLD" id="SFLDS00055">
    <property type="entry name" value="Pyruvoyl-Dependent_Histidine/A"/>
    <property type="match status" value="1"/>
</dbReference>
<proteinExistence type="inferred from homology"/>
<keyword evidence="3 6" id="KW-0456">Lyase</keyword>
<dbReference type="Gene3D" id="3.30.60.30">
    <property type="match status" value="1"/>
</dbReference>
<dbReference type="KEGG" id="flt:Sv326_0803"/>
<evidence type="ECO:0000256" key="2">
    <source>
        <dbReference type="ARBA" id="ARBA00022793"/>
    </source>
</evidence>
<keyword evidence="2 6" id="KW-0210">Decarboxylase</keyword>
<evidence type="ECO:0000256" key="3">
    <source>
        <dbReference type="ARBA" id="ARBA00023239"/>
    </source>
</evidence>
<dbReference type="PIRSF" id="PIRSF005216">
    <property type="entry name" value="Pyruvoyl-dep_arg_deCO2ase"/>
    <property type="match status" value="1"/>
</dbReference>
<protein>
    <recommendedName>
        <fullName evidence="6">Pyruvoyl-dependent arginine decarboxylase</fullName>
        <shortName evidence="6">PvlArgDC</shortName>
        <ecNumber evidence="6">4.1.1.19</ecNumber>
    </recommendedName>
    <component>
        <recommendedName>
            <fullName evidence="6">Pyruvoyl-dependent arginine decarboxylase subunit beta</fullName>
        </recommendedName>
    </component>
    <component>
        <recommendedName>
            <fullName evidence="6">Pyruvoyl-dependent arginine decarboxylase subunit alpha</fullName>
        </recommendedName>
    </component>
</protein>
<comment type="cofactor">
    <cofactor evidence="6">
        <name>pyruvate</name>
        <dbReference type="ChEBI" id="CHEBI:15361"/>
    </cofactor>
    <text evidence="6">Binds 1 pyruvoyl group covalently per subunit.</text>
</comment>
<dbReference type="GO" id="GO:0006527">
    <property type="term" value="P:L-arginine catabolic process"/>
    <property type="evidence" value="ECO:0007669"/>
    <property type="project" value="InterPro"/>
</dbReference>
<feature type="modified residue" description="Pyruvic acid (Ser)" evidence="6">
    <location>
        <position position="44"/>
    </location>
</feature>
<evidence type="ECO:0000256" key="4">
    <source>
        <dbReference type="ARBA" id="ARBA00023317"/>
    </source>
</evidence>
<dbReference type="PANTHER" id="PTHR40438">
    <property type="entry name" value="PYRUVOYL-DEPENDENT ARGININE DECARBOXYLASE"/>
    <property type="match status" value="1"/>
</dbReference>